<sequence>MKRALFIDHDHKTNGGLIQRQFEACGFEVTKFLVVPEASYKAPNVVATFPDFSNFDVIVPMGAPWGVWEDDRIGNWLLPELKWLKNVHNAGIPIFGICFGGQLMARALGGSVARGPKAEVGWYPLVSDDQSIIPNGPWFQYHWDRWVTPKGATEIARTPIASQAFIMGRTLGLQFHPEVNIDVLNSWLSLESGCVEVEGEGLNLEILRAQTIAEEPSANIRAINLVNYFLESIATADIKPV</sequence>
<evidence type="ECO:0000313" key="4">
    <source>
        <dbReference type="EMBL" id="CAB4736093.1"/>
    </source>
</evidence>
<dbReference type="InterPro" id="IPR029062">
    <property type="entry name" value="Class_I_gatase-like"/>
</dbReference>
<proteinExistence type="predicted"/>
<evidence type="ECO:0000313" key="7">
    <source>
        <dbReference type="EMBL" id="CAB5062890.1"/>
    </source>
</evidence>
<dbReference type="EMBL" id="CAFBOI010000075">
    <property type="protein sequence ID" value="CAB4980084.1"/>
    <property type="molecule type" value="Genomic_DNA"/>
</dbReference>
<dbReference type="EMBL" id="CAEZYX010000012">
    <property type="protein sequence ID" value="CAB4736093.1"/>
    <property type="molecule type" value="Genomic_DNA"/>
</dbReference>
<evidence type="ECO:0000313" key="5">
    <source>
        <dbReference type="EMBL" id="CAB4790451.1"/>
    </source>
</evidence>
<feature type="domain" description="Glutamine amidotransferase" evidence="1">
    <location>
        <begin position="81"/>
        <end position="180"/>
    </location>
</feature>
<dbReference type="PANTHER" id="PTHR42695">
    <property type="entry name" value="GLUTAMINE AMIDOTRANSFERASE YLR126C-RELATED"/>
    <property type="match status" value="1"/>
</dbReference>
<dbReference type="CDD" id="cd01741">
    <property type="entry name" value="GATase1_1"/>
    <property type="match status" value="1"/>
</dbReference>
<dbReference type="AlphaFoldDB" id="A0A6J7MQR0"/>
<evidence type="ECO:0000313" key="2">
    <source>
        <dbReference type="EMBL" id="CAB4593246.1"/>
    </source>
</evidence>
<dbReference type="SUPFAM" id="SSF52317">
    <property type="entry name" value="Class I glutamine amidotransferase-like"/>
    <property type="match status" value="1"/>
</dbReference>
<dbReference type="Gene3D" id="3.40.50.880">
    <property type="match status" value="1"/>
</dbReference>
<organism evidence="6">
    <name type="scientific">freshwater metagenome</name>
    <dbReference type="NCBI Taxonomy" id="449393"/>
    <lineage>
        <taxon>unclassified sequences</taxon>
        <taxon>metagenomes</taxon>
        <taxon>ecological metagenomes</taxon>
    </lineage>
</organism>
<reference evidence="6" key="1">
    <citation type="submission" date="2020-05" db="EMBL/GenBank/DDBJ databases">
        <authorList>
            <person name="Chiriac C."/>
            <person name="Salcher M."/>
            <person name="Ghai R."/>
            <person name="Kavagutti S V."/>
        </authorList>
    </citation>
    <scope>NUCLEOTIDE SEQUENCE</scope>
</reference>
<evidence type="ECO:0000313" key="6">
    <source>
        <dbReference type="EMBL" id="CAB4980084.1"/>
    </source>
</evidence>
<dbReference type="PANTHER" id="PTHR42695:SF5">
    <property type="entry name" value="GLUTAMINE AMIDOTRANSFERASE YLR126C-RELATED"/>
    <property type="match status" value="1"/>
</dbReference>
<dbReference type="EMBL" id="CAFAAE010000058">
    <property type="protein sequence ID" value="CAB4790451.1"/>
    <property type="molecule type" value="Genomic_DNA"/>
</dbReference>
<dbReference type="EMBL" id="CAEZUF010000057">
    <property type="protein sequence ID" value="CAB4593246.1"/>
    <property type="molecule type" value="Genomic_DNA"/>
</dbReference>
<dbReference type="Pfam" id="PF00117">
    <property type="entry name" value="GATase"/>
    <property type="match status" value="1"/>
</dbReference>
<dbReference type="InterPro" id="IPR044992">
    <property type="entry name" value="ChyE-like"/>
</dbReference>
<evidence type="ECO:0000259" key="1">
    <source>
        <dbReference type="Pfam" id="PF00117"/>
    </source>
</evidence>
<accession>A0A6J7MQR0</accession>
<dbReference type="EMBL" id="CAFBQT010000045">
    <property type="protein sequence ID" value="CAB5062890.1"/>
    <property type="molecule type" value="Genomic_DNA"/>
</dbReference>
<dbReference type="EMBL" id="CAEZWY010000067">
    <property type="protein sequence ID" value="CAB4673189.1"/>
    <property type="molecule type" value="Genomic_DNA"/>
</dbReference>
<dbReference type="InterPro" id="IPR017926">
    <property type="entry name" value="GATASE"/>
</dbReference>
<dbReference type="PROSITE" id="PS51273">
    <property type="entry name" value="GATASE_TYPE_1"/>
    <property type="match status" value="1"/>
</dbReference>
<dbReference type="GO" id="GO:0005829">
    <property type="term" value="C:cytosol"/>
    <property type="evidence" value="ECO:0007669"/>
    <property type="project" value="TreeGrafter"/>
</dbReference>
<gene>
    <name evidence="2" type="ORF">UFOPK1791_00686</name>
    <name evidence="3" type="ORF">UFOPK2312_00686</name>
    <name evidence="4" type="ORF">UFOPK2802_00229</name>
    <name evidence="5" type="ORF">UFOPK2982_00522</name>
    <name evidence="6" type="ORF">UFOPK3948_00691</name>
    <name evidence="7" type="ORF">UFOPK4355_00496</name>
</gene>
<protein>
    <submittedName>
        <fullName evidence="6">Unannotated protein</fullName>
    </submittedName>
</protein>
<evidence type="ECO:0000313" key="3">
    <source>
        <dbReference type="EMBL" id="CAB4673189.1"/>
    </source>
</evidence>
<name>A0A6J7MQR0_9ZZZZ</name>